<dbReference type="InterPro" id="IPR011990">
    <property type="entry name" value="TPR-like_helical_dom_sf"/>
</dbReference>
<feature type="transmembrane region" description="Helical" evidence="9">
    <location>
        <begin position="178"/>
        <end position="201"/>
    </location>
</feature>
<dbReference type="Proteomes" id="UP001596990">
    <property type="component" value="Unassembled WGS sequence"/>
</dbReference>
<protein>
    <submittedName>
        <fullName evidence="11">Rhomboid family intramembrane serine protease</fullName>
        <ecNumber evidence="11">3.4.21.105</ecNumber>
    </submittedName>
</protein>
<dbReference type="SUPFAM" id="SSF144091">
    <property type="entry name" value="Rhomboid-like"/>
    <property type="match status" value="1"/>
</dbReference>
<evidence type="ECO:0000256" key="9">
    <source>
        <dbReference type="SAM" id="Phobius"/>
    </source>
</evidence>
<evidence type="ECO:0000256" key="2">
    <source>
        <dbReference type="ARBA" id="ARBA00009045"/>
    </source>
</evidence>
<dbReference type="InterPro" id="IPR050925">
    <property type="entry name" value="Rhomboid_protease_S54"/>
</dbReference>
<evidence type="ECO:0000256" key="5">
    <source>
        <dbReference type="ARBA" id="ARBA00022989"/>
    </source>
</evidence>
<comment type="caution">
    <text evidence="11">The sequence shown here is derived from an EMBL/GenBank/DDBJ whole genome shotgun (WGS) entry which is preliminary data.</text>
</comment>
<dbReference type="Gene3D" id="1.25.40.10">
    <property type="entry name" value="Tetratricopeptide repeat domain"/>
    <property type="match status" value="1"/>
</dbReference>
<name>A0ABW3KYY5_9BACI</name>
<feature type="transmembrane region" description="Helical" evidence="9">
    <location>
        <begin position="292"/>
        <end position="310"/>
    </location>
</feature>
<feature type="domain" description="Peptidase S54 rhomboid" evidence="10">
    <location>
        <begin position="227"/>
        <end position="361"/>
    </location>
</feature>
<proteinExistence type="inferred from homology"/>
<dbReference type="PANTHER" id="PTHR43731:SF14">
    <property type="entry name" value="PRESENILIN-ASSOCIATED RHOMBOID-LIKE PROTEIN, MITOCHONDRIAL"/>
    <property type="match status" value="1"/>
</dbReference>
<dbReference type="GO" id="GO:0008233">
    <property type="term" value="F:peptidase activity"/>
    <property type="evidence" value="ECO:0007669"/>
    <property type="project" value="UniProtKB-KW"/>
</dbReference>
<dbReference type="Pfam" id="PF01694">
    <property type="entry name" value="Rhomboid"/>
    <property type="match status" value="1"/>
</dbReference>
<evidence type="ECO:0000313" key="12">
    <source>
        <dbReference type="Proteomes" id="UP001596990"/>
    </source>
</evidence>
<dbReference type="PANTHER" id="PTHR43731">
    <property type="entry name" value="RHOMBOID PROTEASE"/>
    <property type="match status" value="1"/>
</dbReference>
<dbReference type="SMART" id="SM00028">
    <property type="entry name" value="TPR"/>
    <property type="match status" value="1"/>
</dbReference>
<evidence type="ECO:0000256" key="4">
    <source>
        <dbReference type="ARBA" id="ARBA00022801"/>
    </source>
</evidence>
<dbReference type="RefSeq" id="WP_386057494.1">
    <property type="nucleotide sequence ID" value="NZ_JBHTKL010000001.1"/>
</dbReference>
<keyword evidence="5 9" id="KW-1133">Transmembrane helix</keyword>
<comment type="subcellular location">
    <subcellularLocation>
        <location evidence="1">Membrane</location>
        <topology evidence="1">Multi-pass membrane protein</topology>
    </subcellularLocation>
</comment>
<feature type="transmembrane region" description="Helical" evidence="9">
    <location>
        <begin position="369"/>
        <end position="390"/>
    </location>
</feature>
<evidence type="ECO:0000256" key="3">
    <source>
        <dbReference type="ARBA" id="ARBA00022692"/>
    </source>
</evidence>
<evidence type="ECO:0000256" key="8">
    <source>
        <dbReference type="SAM" id="MobiDB-lite"/>
    </source>
</evidence>
<organism evidence="11 12">
    <name type="scientific">Thalassobacillus hwangdonensis</name>
    <dbReference type="NCBI Taxonomy" id="546108"/>
    <lineage>
        <taxon>Bacteria</taxon>
        <taxon>Bacillati</taxon>
        <taxon>Bacillota</taxon>
        <taxon>Bacilli</taxon>
        <taxon>Bacillales</taxon>
        <taxon>Bacillaceae</taxon>
        <taxon>Thalassobacillus</taxon>
    </lineage>
</organism>
<reference evidence="12" key="1">
    <citation type="journal article" date="2019" name="Int. J. Syst. Evol. Microbiol.">
        <title>The Global Catalogue of Microorganisms (GCM) 10K type strain sequencing project: providing services to taxonomists for standard genome sequencing and annotation.</title>
        <authorList>
            <consortium name="The Broad Institute Genomics Platform"/>
            <consortium name="The Broad Institute Genome Sequencing Center for Infectious Disease"/>
            <person name="Wu L."/>
            <person name="Ma J."/>
        </authorList>
    </citation>
    <scope>NUCLEOTIDE SEQUENCE [LARGE SCALE GENOMIC DNA]</scope>
    <source>
        <strain evidence="12">CCUG 56607</strain>
    </source>
</reference>
<gene>
    <name evidence="11" type="ORF">ACFQ2J_06005</name>
</gene>
<feature type="transmembrane region" description="Helical" evidence="9">
    <location>
        <begin position="236"/>
        <end position="256"/>
    </location>
</feature>
<evidence type="ECO:0000256" key="6">
    <source>
        <dbReference type="ARBA" id="ARBA00023136"/>
    </source>
</evidence>
<accession>A0ABW3KYY5</accession>
<feature type="transmembrane region" description="Helical" evidence="9">
    <location>
        <begin position="268"/>
        <end position="286"/>
    </location>
</feature>
<evidence type="ECO:0000256" key="1">
    <source>
        <dbReference type="ARBA" id="ARBA00004141"/>
    </source>
</evidence>
<evidence type="ECO:0000256" key="7">
    <source>
        <dbReference type="PROSITE-ProRule" id="PRU00339"/>
    </source>
</evidence>
<feature type="transmembrane region" description="Helical" evidence="9">
    <location>
        <begin position="322"/>
        <end position="338"/>
    </location>
</feature>
<keyword evidence="6 9" id="KW-0472">Membrane</keyword>
<keyword evidence="3 9" id="KW-0812">Transmembrane</keyword>
<keyword evidence="12" id="KW-1185">Reference proteome</keyword>
<dbReference type="SUPFAM" id="SSF48452">
    <property type="entry name" value="TPR-like"/>
    <property type="match status" value="1"/>
</dbReference>
<comment type="similarity">
    <text evidence="2">Belongs to the peptidase S54 family.</text>
</comment>
<sequence>MYIENMYYFWTLTQELVVKQGFEILHVNDQKNEVWLEKEIDKKNHVVRLLMEQFDWSNQLNRDIDRILHHMKRNHRMFVGKEIAVHSVYVSEYPPVDDWNNREEPIKIKGNKEVRLTVHFLDAEQRQTNEATLFEMLSLPNEQTGTEKEVTEKEQMLPYIKQNILLHAKKKQKEKENLFNYGKPLITYLLLVLNIIIFAYIEWNGSSTSVTNLVQYGAKYNPAIVDGEWWRIISSMFLHIGYLHLIMNMLALYYLGVAVERIYGTARFTIIYLLAGIFGGLASFAFNPHVAAGASGAIFGLFGALLFFGVKHKKIFFRTMGSNLLFIIGLNIVLGLSVPQIDNGAHLGGLAGGFLASAIVHLPKNRQPIWQGTALLGYLIAFTVLGTYGYNNDENTQHTALDVEITSQWNEEGKYEEAVELATEAIQKGGQFEKELYFNRSFAYYQLDKEEDFQKDLERAIEIANERNEEFPEAHYNLALLYNEQGEKEKAAYHAKQAAEQRPSDDTFRELNETLNQ</sequence>
<dbReference type="EC" id="3.4.21.105" evidence="11"/>
<dbReference type="InterPro" id="IPR035952">
    <property type="entry name" value="Rhomboid-like_sf"/>
</dbReference>
<keyword evidence="4 11" id="KW-0378">Hydrolase</keyword>
<keyword evidence="11" id="KW-0645">Protease</keyword>
<dbReference type="PROSITE" id="PS50005">
    <property type="entry name" value="TPR"/>
    <property type="match status" value="1"/>
</dbReference>
<dbReference type="EMBL" id="JBHTKL010000001">
    <property type="protein sequence ID" value="MFD1018752.1"/>
    <property type="molecule type" value="Genomic_DNA"/>
</dbReference>
<feature type="region of interest" description="Disordered" evidence="8">
    <location>
        <begin position="491"/>
        <end position="517"/>
    </location>
</feature>
<evidence type="ECO:0000313" key="11">
    <source>
        <dbReference type="EMBL" id="MFD1018752.1"/>
    </source>
</evidence>
<feature type="repeat" description="TPR" evidence="7">
    <location>
        <begin position="472"/>
        <end position="505"/>
    </location>
</feature>
<dbReference type="GO" id="GO:0006508">
    <property type="term" value="P:proteolysis"/>
    <property type="evidence" value="ECO:0007669"/>
    <property type="project" value="UniProtKB-KW"/>
</dbReference>
<dbReference type="InterPro" id="IPR022764">
    <property type="entry name" value="Peptidase_S54_rhomboid_dom"/>
</dbReference>
<evidence type="ECO:0000259" key="10">
    <source>
        <dbReference type="Pfam" id="PF01694"/>
    </source>
</evidence>
<dbReference type="Gene3D" id="1.20.1540.10">
    <property type="entry name" value="Rhomboid-like"/>
    <property type="match status" value="1"/>
</dbReference>
<dbReference type="InterPro" id="IPR019734">
    <property type="entry name" value="TPR_rpt"/>
</dbReference>
<keyword evidence="7" id="KW-0802">TPR repeat</keyword>